<protein>
    <submittedName>
        <fullName evidence="1">YnjH family protein</fullName>
    </submittedName>
</protein>
<dbReference type="Proteomes" id="UP001155587">
    <property type="component" value="Unassembled WGS sequence"/>
</dbReference>
<reference evidence="1" key="1">
    <citation type="submission" date="2022-02" db="EMBL/GenBank/DDBJ databases">
        <title>Vibrio sp. nov, a new bacterium isolated from seawater.</title>
        <authorList>
            <person name="Yuan Y."/>
        </authorList>
    </citation>
    <scope>NUCLEOTIDE SEQUENCE</scope>
    <source>
        <strain evidence="1">ZSDZ65</strain>
    </source>
</reference>
<comment type="caution">
    <text evidence="1">The sequence shown here is derived from an EMBL/GenBank/DDBJ whole genome shotgun (WGS) entry which is preliminary data.</text>
</comment>
<organism evidence="1 2">
    <name type="scientific">Vibrio qingdaonensis</name>
    <dbReference type="NCBI Taxonomy" id="2829491"/>
    <lineage>
        <taxon>Bacteria</taxon>
        <taxon>Pseudomonadati</taxon>
        <taxon>Pseudomonadota</taxon>
        <taxon>Gammaproteobacteria</taxon>
        <taxon>Vibrionales</taxon>
        <taxon>Vibrionaceae</taxon>
        <taxon>Vibrio</taxon>
    </lineage>
</organism>
<proteinExistence type="predicted"/>
<name>A0A9X3CM41_9VIBR</name>
<gene>
    <name evidence="1" type="ORF">MD535_07040</name>
</gene>
<dbReference type="AlphaFoldDB" id="A0A9X3CM41"/>
<evidence type="ECO:0000313" key="2">
    <source>
        <dbReference type="Proteomes" id="UP001155587"/>
    </source>
</evidence>
<sequence>MDSQRKQWKTWRKISKLTAIAIVTVGVPLSLVNAKVITTPGVDVGAAVLLSDSKLGKRVCYYNDKAFSLGSVITVEGVILQCVAEQDFEMNGELKWKRLKSEQ</sequence>
<dbReference type="RefSeq" id="WP_265674176.1">
    <property type="nucleotide sequence ID" value="NZ_JAKRRY010000006.1"/>
</dbReference>
<evidence type="ECO:0000313" key="1">
    <source>
        <dbReference type="EMBL" id="MCW8345766.1"/>
    </source>
</evidence>
<accession>A0A9X3CM41</accession>
<dbReference type="InterPro" id="IPR009971">
    <property type="entry name" value="DUF1496"/>
</dbReference>
<keyword evidence="2" id="KW-1185">Reference proteome</keyword>
<dbReference type="EMBL" id="JAKRRY010000006">
    <property type="protein sequence ID" value="MCW8345766.1"/>
    <property type="molecule type" value="Genomic_DNA"/>
</dbReference>
<dbReference type="Pfam" id="PF07383">
    <property type="entry name" value="DUF1496"/>
    <property type="match status" value="1"/>
</dbReference>